<feature type="domain" description="Ig-like" evidence="2">
    <location>
        <begin position="19"/>
        <end position="127"/>
    </location>
</feature>
<dbReference type="AlphaFoldDB" id="A0A9N7TTR6"/>
<name>A0A9N7TTR6_PLEPL</name>
<evidence type="ECO:0000313" key="3">
    <source>
        <dbReference type="EMBL" id="CAB1418298.1"/>
    </source>
</evidence>
<dbReference type="InterPro" id="IPR013783">
    <property type="entry name" value="Ig-like_fold"/>
</dbReference>
<gene>
    <name evidence="3" type="ORF">PLEPLA_LOCUS6122</name>
</gene>
<keyword evidence="4" id="KW-1185">Reference proteome</keyword>
<dbReference type="InterPro" id="IPR007110">
    <property type="entry name" value="Ig-like_dom"/>
</dbReference>
<dbReference type="Gene3D" id="2.60.40.10">
    <property type="entry name" value="Immunoglobulins"/>
    <property type="match status" value="1"/>
</dbReference>
<comment type="caution">
    <text evidence="3">The sequence shown here is derived from an EMBL/GenBank/DDBJ whole genome shotgun (WGS) entry which is preliminary data.</text>
</comment>
<proteinExistence type="predicted"/>
<dbReference type="SUPFAM" id="SSF48726">
    <property type="entry name" value="Immunoglobulin"/>
    <property type="match status" value="1"/>
</dbReference>
<evidence type="ECO:0000259" key="2">
    <source>
        <dbReference type="PROSITE" id="PS50835"/>
    </source>
</evidence>
<dbReference type="InterPro" id="IPR036179">
    <property type="entry name" value="Ig-like_dom_sf"/>
</dbReference>
<dbReference type="Proteomes" id="UP001153269">
    <property type="component" value="Unassembled WGS sequence"/>
</dbReference>
<organism evidence="3 4">
    <name type="scientific">Pleuronectes platessa</name>
    <name type="common">European plaice</name>
    <dbReference type="NCBI Taxonomy" id="8262"/>
    <lineage>
        <taxon>Eukaryota</taxon>
        <taxon>Metazoa</taxon>
        <taxon>Chordata</taxon>
        <taxon>Craniata</taxon>
        <taxon>Vertebrata</taxon>
        <taxon>Euteleostomi</taxon>
        <taxon>Actinopterygii</taxon>
        <taxon>Neopterygii</taxon>
        <taxon>Teleostei</taxon>
        <taxon>Neoteleostei</taxon>
        <taxon>Acanthomorphata</taxon>
        <taxon>Carangaria</taxon>
        <taxon>Pleuronectiformes</taxon>
        <taxon>Pleuronectoidei</taxon>
        <taxon>Pleuronectidae</taxon>
        <taxon>Pleuronectes</taxon>
    </lineage>
</organism>
<keyword evidence="1" id="KW-0732">Signal</keyword>
<sequence>MDEIKRIEMSLHLLLVLIPFTVPPEHYSIIIRAGAEVTLPCDNVRDDHVNCGATDWFSTDSDVNGRANLFVDGELDTSKISKSKADRLRLAANCALVISEVTAEDADHYHCRQSYMTTHEDHVVYLSVVNVTEQKRTDEIQGGDVAVAFSTVEAPSSSTGPSADPSSLYANVTVIQ</sequence>
<protein>
    <recommendedName>
        <fullName evidence="2">Ig-like domain-containing protein</fullName>
    </recommendedName>
</protein>
<evidence type="ECO:0000256" key="1">
    <source>
        <dbReference type="SAM" id="SignalP"/>
    </source>
</evidence>
<dbReference type="PROSITE" id="PS50835">
    <property type="entry name" value="IG_LIKE"/>
    <property type="match status" value="1"/>
</dbReference>
<dbReference type="PANTHER" id="PTHR11422">
    <property type="entry name" value="T-CELL SURFACE GLYCOPROTEIN CD4"/>
    <property type="match status" value="1"/>
</dbReference>
<evidence type="ECO:0000313" key="4">
    <source>
        <dbReference type="Proteomes" id="UP001153269"/>
    </source>
</evidence>
<dbReference type="EMBL" id="CADEAL010000315">
    <property type="protein sequence ID" value="CAB1418298.1"/>
    <property type="molecule type" value="Genomic_DNA"/>
</dbReference>
<feature type="chain" id="PRO_5040363383" description="Ig-like domain-containing protein" evidence="1">
    <location>
        <begin position="24"/>
        <end position="176"/>
    </location>
</feature>
<feature type="signal peptide" evidence="1">
    <location>
        <begin position="1"/>
        <end position="23"/>
    </location>
</feature>
<accession>A0A9N7TTR6</accession>
<reference evidence="3" key="1">
    <citation type="submission" date="2020-03" db="EMBL/GenBank/DDBJ databases">
        <authorList>
            <person name="Weist P."/>
        </authorList>
    </citation>
    <scope>NUCLEOTIDE SEQUENCE</scope>
</reference>